<proteinExistence type="predicted"/>
<organism evidence="1 2">
    <name type="scientific">Ascoidea rubescens DSM 1968</name>
    <dbReference type="NCBI Taxonomy" id="1344418"/>
    <lineage>
        <taxon>Eukaryota</taxon>
        <taxon>Fungi</taxon>
        <taxon>Dikarya</taxon>
        <taxon>Ascomycota</taxon>
        <taxon>Saccharomycotina</taxon>
        <taxon>Saccharomycetes</taxon>
        <taxon>Ascoideaceae</taxon>
        <taxon>Ascoidea</taxon>
    </lineage>
</organism>
<dbReference type="EMBL" id="KV454482">
    <property type="protein sequence ID" value="ODV60410.1"/>
    <property type="molecule type" value="Genomic_DNA"/>
</dbReference>
<dbReference type="AlphaFoldDB" id="A0A1D2VFV7"/>
<dbReference type="Proteomes" id="UP000095038">
    <property type="component" value="Unassembled WGS sequence"/>
</dbReference>
<evidence type="ECO:0000313" key="2">
    <source>
        <dbReference type="Proteomes" id="UP000095038"/>
    </source>
</evidence>
<dbReference type="InParanoid" id="A0A1D2VFV7"/>
<evidence type="ECO:0000313" key="1">
    <source>
        <dbReference type="EMBL" id="ODV60410.1"/>
    </source>
</evidence>
<keyword evidence="2" id="KW-1185">Reference proteome</keyword>
<protein>
    <submittedName>
        <fullName evidence="1">Uncharacterized protein</fullName>
    </submittedName>
</protein>
<dbReference type="RefSeq" id="XP_020046717.1">
    <property type="nucleotide sequence ID" value="XM_020193451.1"/>
</dbReference>
<accession>A0A1D2VFV7</accession>
<reference evidence="2" key="1">
    <citation type="submission" date="2016-05" db="EMBL/GenBank/DDBJ databases">
        <title>Comparative genomics of biotechnologically important yeasts.</title>
        <authorList>
            <consortium name="DOE Joint Genome Institute"/>
            <person name="Riley R."/>
            <person name="Haridas S."/>
            <person name="Wolfe K.H."/>
            <person name="Lopes M.R."/>
            <person name="Hittinger C.T."/>
            <person name="Goker M."/>
            <person name="Salamov A."/>
            <person name="Wisecaver J."/>
            <person name="Long T.M."/>
            <person name="Aerts A.L."/>
            <person name="Barry K."/>
            <person name="Choi C."/>
            <person name="Clum A."/>
            <person name="Coughlan A.Y."/>
            <person name="Deshpande S."/>
            <person name="Douglass A.P."/>
            <person name="Hanson S.J."/>
            <person name="Klenk H.-P."/>
            <person name="Labutti K."/>
            <person name="Lapidus A."/>
            <person name="Lindquist E."/>
            <person name="Lipzen A."/>
            <person name="Meier-Kolthoff J.P."/>
            <person name="Ohm R.A."/>
            <person name="Otillar R.P."/>
            <person name="Pangilinan J."/>
            <person name="Peng Y."/>
            <person name="Rokas A."/>
            <person name="Rosa C.A."/>
            <person name="Scheuner C."/>
            <person name="Sibirny A.A."/>
            <person name="Slot J.C."/>
            <person name="Stielow J.B."/>
            <person name="Sun H."/>
            <person name="Kurtzman C.P."/>
            <person name="Blackwell M."/>
            <person name="Grigoriev I.V."/>
            <person name="Jeffries T.W."/>
        </authorList>
    </citation>
    <scope>NUCLEOTIDE SEQUENCE [LARGE SCALE GENOMIC DNA]</scope>
    <source>
        <strain evidence="2">DSM 1968</strain>
    </source>
</reference>
<name>A0A1D2VFV7_9ASCO</name>
<dbReference type="GeneID" id="30967087"/>
<gene>
    <name evidence="1" type="ORF">ASCRUDRAFT_76397</name>
</gene>
<sequence>MTQISEKKIELSNDGKKLVESDTGVDILDRDSRFKQELGGHLADPLKSLKEGDVLESPYQGANLVKQRASSSKEDGGRIPPYNWQEAYEDYLHDDDML</sequence>
<dbReference type="OrthoDB" id="5407351at2759"/>